<evidence type="ECO:0000313" key="2">
    <source>
        <dbReference type="Proteomes" id="UP001280121"/>
    </source>
</evidence>
<organism evidence="1 2">
    <name type="scientific">Dipteronia dyeriana</name>
    <dbReference type="NCBI Taxonomy" id="168575"/>
    <lineage>
        <taxon>Eukaryota</taxon>
        <taxon>Viridiplantae</taxon>
        <taxon>Streptophyta</taxon>
        <taxon>Embryophyta</taxon>
        <taxon>Tracheophyta</taxon>
        <taxon>Spermatophyta</taxon>
        <taxon>Magnoliopsida</taxon>
        <taxon>eudicotyledons</taxon>
        <taxon>Gunneridae</taxon>
        <taxon>Pentapetalae</taxon>
        <taxon>rosids</taxon>
        <taxon>malvids</taxon>
        <taxon>Sapindales</taxon>
        <taxon>Sapindaceae</taxon>
        <taxon>Hippocastanoideae</taxon>
        <taxon>Acereae</taxon>
        <taxon>Dipteronia</taxon>
    </lineage>
</organism>
<sequence>MARDFLAIPMSAACSNPTLNADIMKIDLVSMAPEILEALMCAMDWLQMPEKKKILKQSNLDILVCAWRSWIYHRRIHSEMLAYSYETNNVATRKFILC</sequence>
<protein>
    <submittedName>
        <fullName evidence="1">Uncharacterized protein</fullName>
    </submittedName>
</protein>
<reference evidence="1" key="1">
    <citation type="journal article" date="2023" name="Plant J.">
        <title>Genome sequences and population genomics provide insights into the demographic history, inbreeding, and mutation load of two 'living fossil' tree species of Dipteronia.</title>
        <authorList>
            <person name="Feng Y."/>
            <person name="Comes H.P."/>
            <person name="Chen J."/>
            <person name="Zhu S."/>
            <person name="Lu R."/>
            <person name="Zhang X."/>
            <person name="Li P."/>
            <person name="Qiu J."/>
            <person name="Olsen K.M."/>
            <person name="Qiu Y."/>
        </authorList>
    </citation>
    <scope>NUCLEOTIDE SEQUENCE</scope>
    <source>
        <strain evidence="1">KIB01</strain>
    </source>
</reference>
<dbReference type="AlphaFoldDB" id="A0AAD9THV3"/>
<dbReference type="EMBL" id="JANJYI010000009">
    <property type="protein sequence ID" value="KAK2636367.1"/>
    <property type="molecule type" value="Genomic_DNA"/>
</dbReference>
<comment type="caution">
    <text evidence="1">The sequence shown here is derived from an EMBL/GenBank/DDBJ whole genome shotgun (WGS) entry which is preliminary data.</text>
</comment>
<dbReference type="Proteomes" id="UP001280121">
    <property type="component" value="Unassembled WGS sequence"/>
</dbReference>
<keyword evidence="2" id="KW-1185">Reference proteome</keyword>
<proteinExistence type="predicted"/>
<evidence type="ECO:0000313" key="1">
    <source>
        <dbReference type="EMBL" id="KAK2636367.1"/>
    </source>
</evidence>
<gene>
    <name evidence="1" type="ORF">Ddye_031159</name>
</gene>
<accession>A0AAD9THV3</accession>
<name>A0AAD9THV3_9ROSI</name>